<organism evidence="1 2">
    <name type="scientific">Peribacillus simplex</name>
    <dbReference type="NCBI Taxonomy" id="1478"/>
    <lineage>
        <taxon>Bacteria</taxon>
        <taxon>Bacillati</taxon>
        <taxon>Bacillota</taxon>
        <taxon>Bacilli</taxon>
        <taxon>Bacillales</taxon>
        <taxon>Bacillaceae</taxon>
        <taxon>Peribacillus</taxon>
    </lineage>
</organism>
<gene>
    <name evidence="1" type="ORF">QUF89_24095</name>
</gene>
<evidence type="ECO:0008006" key="3">
    <source>
        <dbReference type="Google" id="ProtNLM"/>
    </source>
</evidence>
<evidence type="ECO:0000313" key="2">
    <source>
        <dbReference type="Proteomes" id="UP001234602"/>
    </source>
</evidence>
<accession>A0AAW7IMG2</accession>
<comment type="caution">
    <text evidence="1">The sequence shown here is derived from an EMBL/GenBank/DDBJ whole genome shotgun (WGS) entry which is preliminary data.</text>
</comment>
<proteinExistence type="predicted"/>
<name>A0AAW7IMG2_9BACI</name>
<protein>
    <recommendedName>
        <fullName evidence="3">Single-stranded DNA-binding protein</fullName>
    </recommendedName>
</protein>
<dbReference type="AlphaFoldDB" id="A0AAW7IMG2"/>
<dbReference type="RefSeq" id="WP_089363514.1">
    <property type="nucleotide sequence ID" value="NZ_CP011008.1"/>
</dbReference>
<reference evidence="1" key="1">
    <citation type="submission" date="2023-06" db="EMBL/GenBank/DDBJ databases">
        <title>Comparative genomics of Bacillaceae isolates and their secondary metabolite potential.</title>
        <authorList>
            <person name="Song L."/>
            <person name="Nielsen L.J."/>
            <person name="Mohite O."/>
            <person name="Xu X."/>
            <person name="Weber T."/>
            <person name="Kovacs A.T."/>
        </authorList>
    </citation>
    <scope>NUCLEOTIDE SEQUENCE</scope>
    <source>
        <strain evidence="1">D8_B_37</strain>
    </source>
</reference>
<dbReference type="Proteomes" id="UP001234602">
    <property type="component" value="Unassembled WGS sequence"/>
</dbReference>
<dbReference type="EMBL" id="JAUCEY010000008">
    <property type="protein sequence ID" value="MDM5455197.1"/>
    <property type="molecule type" value="Genomic_DNA"/>
</dbReference>
<sequence>MKDNLILLKAGQVSVLVELVVEKRLMKMSNAKYKFYYVNGETEELETNEQYSDEANSILKLQLIQNATWLQAGGKHINLANVISIEYTGEKGNRKSESIKFRPNK</sequence>
<evidence type="ECO:0000313" key="1">
    <source>
        <dbReference type="EMBL" id="MDM5455197.1"/>
    </source>
</evidence>